<name>A0AA40K6M8_9PEZI</name>
<accession>A0AA40K6M8</accession>
<feature type="transmembrane region" description="Helical" evidence="1">
    <location>
        <begin position="91"/>
        <end position="112"/>
    </location>
</feature>
<keyword evidence="1" id="KW-0812">Transmembrane</keyword>
<evidence type="ECO:0000313" key="2">
    <source>
        <dbReference type="EMBL" id="KAK0747946.1"/>
    </source>
</evidence>
<reference evidence="2" key="1">
    <citation type="submission" date="2023-06" db="EMBL/GenBank/DDBJ databases">
        <title>Genome-scale phylogeny and comparative genomics of the fungal order Sordariales.</title>
        <authorList>
            <consortium name="Lawrence Berkeley National Laboratory"/>
            <person name="Hensen N."/>
            <person name="Bonometti L."/>
            <person name="Westerberg I."/>
            <person name="Brannstrom I.O."/>
            <person name="Guillou S."/>
            <person name="Cros-Aarteil S."/>
            <person name="Calhoun S."/>
            <person name="Haridas S."/>
            <person name="Kuo A."/>
            <person name="Mondo S."/>
            <person name="Pangilinan J."/>
            <person name="Riley R."/>
            <person name="Labutti K."/>
            <person name="Andreopoulos B."/>
            <person name="Lipzen A."/>
            <person name="Chen C."/>
            <person name="Yanf M."/>
            <person name="Daum C."/>
            <person name="Ng V."/>
            <person name="Clum A."/>
            <person name="Steindorff A."/>
            <person name="Ohm R."/>
            <person name="Martin F."/>
            <person name="Silar P."/>
            <person name="Natvig D."/>
            <person name="Lalanne C."/>
            <person name="Gautier V."/>
            <person name="Ament-Velasquez S.L."/>
            <person name="Kruys A."/>
            <person name="Hutchinson M.I."/>
            <person name="Powell A.J."/>
            <person name="Barry K."/>
            <person name="Miller A.N."/>
            <person name="Grigoriev I.V."/>
            <person name="Debuchy R."/>
            <person name="Gladieux P."/>
            <person name="Thoren M.H."/>
            <person name="Johannesson H."/>
        </authorList>
    </citation>
    <scope>NUCLEOTIDE SEQUENCE</scope>
    <source>
        <strain evidence="2">CBS 540.89</strain>
    </source>
</reference>
<organism evidence="2 3">
    <name type="scientific">Apiosordaria backusii</name>
    <dbReference type="NCBI Taxonomy" id="314023"/>
    <lineage>
        <taxon>Eukaryota</taxon>
        <taxon>Fungi</taxon>
        <taxon>Dikarya</taxon>
        <taxon>Ascomycota</taxon>
        <taxon>Pezizomycotina</taxon>
        <taxon>Sordariomycetes</taxon>
        <taxon>Sordariomycetidae</taxon>
        <taxon>Sordariales</taxon>
        <taxon>Lasiosphaeriaceae</taxon>
        <taxon>Apiosordaria</taxon>
    </lineage>
</organism>
<feature type="transmembrane region" description="Helical" evidence="1">
    <location>
        <begin position="43"/>
        <end position="60"/>
    </location>
</feature>
<keyword evidence="3" id="KW-1185">Reference proteome</keyword>
<gene>
    <name evidence="2" type="ORF">B0T21DRAFT_13613</name>
</gene>
<feature type="transmembrane region" description="Helical" evidence="1">
    <location>
        <begin position="12"/>
        <end position="36"/>
    </location>
</feature>
<keyword evidence="1" id="KW-1133">Transmembrane helix</keyword>
<protein>
    <submittedName>
        <fullName evidence="2">Uncharacterized protein</fullName>
    </submittedName>
</protein>
<keyword evidence="1" id="KW-0472">Membrane</keyword>
<proteinExistence type="predicted"/>
<dbReference type="AlphaFoldDB" id="A0AA40K6M8"/>
<evidence type="ECO:0000256" key="1">
    <source>
        <dbReference type="SAM" id="Phobius"/>
    </source>
</evidence>
<sequence length="148" mass="17519">MSPFFPFCSFFFFEFSLGITFFSAPPLFFFFFFFFLVPRGRRFLVGLLGTTPIVYGTLFYEEGFWDFLRNLNGSDREGTGLMRGILDRVSFFFVCLFCFYVKFYFRPFFFLWKYTKITRLSSGRGFSNVRSTVGFSCEMGRYILIASC</sequence>
<dbReference type="EMBL" id="JAUKTV010000001">
    <property type="protein sequence ID" value="KAK0747946.1"/>
    <property type="molecule type" value="Genomic_DNA"/>
</dbReference>
<dbReference type="Proteomes" id="UP001172159">
    <property type="component" value="Unassembled WGS sequence"/>
</dbReference>
<evidence type="ECO:0000313" key="3">
    <source>
        <dbReference type="Proteomes" id="UP001172159"/>
    </source>
</evidence>
<comment type="caution">
    <text evidence="2">The sequence shown here is derived from an EMBL/GenBank/DDBJ whole genome shotgun (WGS) entry which is preliminary data.</text>
</comment>